<dbReference type="GeneID" id="107010103"/>
<dbReference type="PANTHER" id="PTHR31314:SF175">
    <property type="entry name" value="HTH MYB-TYPE DOMAIN-CONTAINING PROTEIN"/>
    <property type="match status" value="1"/>
</dbReference>
<name>A0ABM1G1Z1_SOLPN</name>
<dbReference type="Proteomes" id="UP000694930">
    <property type="component" value="Chromosome 2"/>
</dbReference>
<proteinExistence type="predicted"/>
<gene>
    <name evidence="2" type="primary">LOC107010103</name>
</gene>
<sequence length="262" mass="29495">MMKGLKFSENSPSLSMKLVYSSNDKSSEFAVRAYVKSTMPRLRWTHDLHRRFVYAVERLGGVDPEAANGRKRNRIDGSDSTNISQRNLVHRYNHIKGKAAMFDGSDQMNFPQGNLVHCYNQNNGKTPIFNGSDQMNFPQGNLVHRCNHNNGKSVFDGHLNPTVTTNYLEKIASSSTAFPPPWKPMPEKKMGLEGQYYMFRDFFDGTITIRDGDDDNKIVRAFGISNLPNKSATSMIEEEDSHSTMSLKLSLSSDISLDLTLG</sequence>
<organism evidence="1 2">
    <name type="scientific">Solanum pennellii</name>
    <name type="common">Tomato</name>
    <name type="synonym">Lycopersicon pennellii</name>
    <dbReference type="NCBI Taxonomy" id="28526"/>
    <lineage>
        <taxon>Eukaryota</taxon>
        <taxon>Viridiplantae</taxon>
        <taxon>Streptophyta</taxon>
        <taxon>Embryophyta</taxon>
        <taxon>Tracheophyta</taxon>
        <taxon>Spermatophyta</taxon>
        <taxon>Magnoliopsida</taxon>
        <taxon>eudicotyledons</taxon>
        <taxon>Gunneridae</taxon>
        <taxon>Pentapetalae</taxon>
        <taxon>asterids</taxon>
        <taxon>lamiids</taxon>
        <taxon>Solanales</taxon>
        <taxon>Solanaceae</taxon>
        <taxon>Solanoideae</taxon>
        <taxon>Solaneae</taxon>
        <taxon>Solanum</taxon>
        <taxon>Solanum subgen. Lycopersicon</taxon>
    </lineage>
</organism>
<accession>A0ABM1G1Z1</accession>
<keyword evidence="1" id="KW-1185">Reference proteome</keyword>
<reference evidence="1" key="1">
    <citation type="journal article" date="2014" name="Nat. Genet.">
        <title>The genome of the stress-tolerant wild tomato species Solanum pennellii.</title>
        <authorList>
            <person name="Bolger A."/>
            <person name="Scossa F."/>
            <person name="Bolger M.E."/>
            <person name="Lanz C."/>
            <person name="Maumus F."/>
            <person name="Tohge T."/>
            <person name="Quesneville H."/>
            <person name="Alseekh S."/>
            <person name="Sorensen I."/>
            <person name="Lichtenstein G."/>
            <person name="Fich E.A."/>
            <person name="Conte M."/>
            <person name="Keller H."/>
            <person name="Schneeberger K."/>
            <person name="Schwacke R."/>
            <person name="Ofner I."/>
            <person name="Vrebalov J."/>
            <person name="Xu Y."/>
            <person name="Osorio S."/>
            <person name="Aflitos S.A."/>
            <person name="Schijlen E."/>
            <person name="Jimenez-Gomez J.M."/>
            <person name="Ryngajllo M."/>
            <person name="Kimura S."/>
            <person name="Kumar R."/>
            <person name="Koenig D."/>
            <person name="Headland L.R."/>
            <person name="Maloof J.N."/>
            <person name="Sinha N."/>
            <person name="van Ham R.C."/>
            <person name="Lankhorst R.K."/>
            <person name="Mao L."/>
            <person name="Vogel A."/>
            <person name="Arsova B."/>
            <person name="Panstruga R."/>
            <person name="Fei Z."/>
            <person name="Rose J.K."/>
            <person name="Zamir D."/>
            <person name="Carrari F."/>
            <person name="Giovannoni J.J."/>
            <person name="Weigel D."/>
            <person name="Usadel B."/>
            <person name="Fernie A.R."/>
        </authorList>
    </citation>
    <scope>NUCLEOTIDE SEQUENCE [LARGE SCALE GENOMIC DNA]</scope>
    <source>
        <strain evidence="1">cv. LA0716</strain>
    </source>
</reference>
<evidence type="ECO:0000313" key="1">
    <source>
        <dbReference type="Proteomes" id="UP000694930"/>
    </source>
</evidence>
<evidence type="ECO:0000313" key="2">
    <source>
        <dbReference type="RefSeq" id="XP_015064850.1"/>
    </source>
</evidence>
<dbReference type="InterPro" id="IPR046955">
    <property type="entry name" value="PHR1-like"/>
</dbReference>
<reference evidence="2" key="2">
    <citation type="submission" date="2025-08" db="UniProtKB">
        <authorList>
            <consortium name="RefSeq"/>
        </authorList>
    </citation>
    <scope>IDENTIFICATION</scope>
</reference>
<dbReference type="PANTHER" id="PTHR31314">
    <property type="entry name" value="MYB FAMILY TRANSCRIPTION FACTOR PHL7-LIKE"/>
    <property type="match status" value="1"/>
</dbReference>
<dbReference type="Gene3D" id="1.10.10.60">
    <property type="entry name" value="Homeodomain-like"/>
    <property type="match status" value="1"/>
</dbReference>
<dbReference type="RefSeq" id="XP_015064850.1">
    <property type="nucleotide sequence ID" value="XM_015209364.2"/>
</dbReference>
<protein>
    <submittedName>
        <fullName evidence="2">Uncharacterized protein LOC107010103</fullName>
    </submittedName>
</protein>